<keyword evidence="3" id="KW-1185">Reference proteome</keyword>
<dbReference type="AlphaFoldDB" id="A0ABD5TE70"/>
<organism evidence="2 3">
    <name type="scientific">Halobaculum halobium</name>
    <dbReference type="NCBI Taxonomy" id="3032281"/>
    <lineage>
        <taxon>Archaea</taxon>
        <taxon>Methanobacteriati</taxon>
        <taxon>Methanobacteriota</taxon>
        <taxon>Stenosarchaea group</taxon>
        <taxon>Halobacteria</taxon>
        <taxon>Halobacteriales</taxon>
        <taxon>Haloferacaceae</taxon>
        <taxon>Halobaculum</taxon>
    </lineage>
</organism>
<feature type="transmembrane region" description="Helical" evidence="1">
    <location>
        <begin position="153"/>
        <end position="172"/>
    </location>
</feature>
<keyword evidence="1" id="KW-1133">Transmembrane helix</keyword>
<accession>A0ABD5TE70</accession>
<evidence type="ECO:0000256" key="1">
    <source>
        <dbReference type="SAM" id="Phobius"/>
    </source>
</evidence>
<gene>
    <name evidence="2" type="ORF">ACFQFD_05705</name>
</gene>
<evidence type="ECO:0000313" key="3">
    <source>
        <dbReference type="Proteomes" id="UP001596443"/>
    </source>
</evidence>
<sequence length="177" mass="17626">MKTPSTIRRLAVAATLLLAVGGLAVGGFAPTVAAADDASLSTVNDTVRVHAVEGATVRGTAGELDAGSTVSVRVQSAGDTSPRFFKSADATVAQDGTFAAEFDLSGQSPGNHFSVTVSHNGTTITEATGRVVPEDEPVTATPSETATQTETTGAGFGAGLAVSALAVAAGLARRRRA</sequence>
<name>A0ABD5TE70_9EURY</name>
<dbReference type="NCBIfam" id="NF045517">
    <property type="entry name" value="halo_surf_dom"/>
    <property type="match status" value="1"/>
</dbReference>
<dbReference type="InterPro" id="IPR006311">
    <property type="entry name" value="TAT_signal"/>
</dbReference>
<reference evidence="2 3" key="1">
    <citation type="journal article" date="2019" name="Int. J. Syst. Evol. Microbiol.">
        <title>The Global Catalogue of Microorganisms (GCM) 10K type strain sequencing project: providing services to taxonomists for standard genome sequencing and annotation.</title>
        <authorList>
            <consortium name="The Broad Institute Genomics Platform"/>
            <consortium name="The Broad Institute Genome Sequencing Center for Infectious Disease"/>
            <person name="Wu L."/>
            <person name="Ma J."/>
        </authorList>
    </citation>
    <scope>NUCLEOTIDE SEQUENCE [LARGE SCALE GENOMIC DNA]</scope>
    <source>
        <strain evidence="2 3">SYNS20</strain>
    </source>
</reference>
<dbReference type="Proteomes" id="UP001596443">
    <property type="component" value="Unassembled WGS sequence"/>
</dbReference>
<keyword evidence="1" id="KW-0472">Membrane</keyword>
<dbReference type="EMBL" id="JBHSWX010000012">
    <property type="protein sequence ID" value="MFC6785487.1"/>
    <property type="molecule type" value="Genomic_DNA"/>
</dbReference>
<keyword evidence="1" id="KW-0812">Transmembrane</keyword>
<protein>
    <submittedName>
        <fullName evidence="2">BGTF surface domain-containing protein</fullName>
    </submittedName>
</protein>
<comment type="caution">
    <text evidence="2">The sequence shown here is derived from an EMBL/GenBank/DDBJ whole genome shotgun (WGS) entry which is preliminary data.</text>
</comment>
<evidence type="ECO:0000313" key="2">
    <source>
        <dbReference type="EMBL" id="MFC6785487.1"/>
    </source>
</evidence>
<dbReference type="RefSeq" id="WP_284062339.1">
    <property type="nucleotide sequence ID" value="NZ_CP126158.1"/>
</dbReference>
<dbReference type="PROSITE" id="PS51318">
    <property type="entry name" value="TAT"/>
    <property type="match status" value="1"/>
</dbReference>
<proteinExistence type="predicted"/>
<dbReference type="GeneID" id="81208522"/>